<evidence type="ECO:0000313" key="3">
    <source>
        <dbReference type="Proteomes" id="UP000232145"/>
    </source>
</evidence>
<evidence type="ECO:0000313" key="2">
    <source>
        <dbReference type="EMBL" id="PJZ84584.1"/>
    </source>
</evidence>
<keyword evidence="1" id="KW-0472">Membrane</keyword>
<accession>A0A2N0AJY1</accession>
<proteinExistence type="predicted"/>
<name>A0A2N0AJY1_9LEPT</name>
<evidence type="ECO:0008006" key="4">
    <source>
        <dbReference type="Google" id="ProtNLM"/>
    </source>
</evidence>
<dbReference type="OrthoDB" id="335357at2"/>
<dbReference type="RefSeq" id="WP_100743985.1">
    <property type="nucleotide sequence ID" value="NZ_NPDW01000002.1"/>
</dbReference>
<keyword evidence="3" id="KW-1185">Reference proteome</keyword>
<keyword evidence="1" id="KW-0812">Transmembrane</keyword>
<sequence length="362" mass="42621">MNQKRIYLYPFFILLSIFIIDKLVCIPQIREAGRRAYKSGQNVLIGLPKVWDEDKKKQSENVKVIVVTGTSRSDIFHEWENIPVNKNTYPYPTYFETRSSIKASEYFLFYLMIKSMIKSDFKPDVLFLEFSEEMLNENNIFSYKSKWQELMLHEDELIDIYPAFNFKFQREILMRLAFVSYNYHISPIQTISNLIKGKTANDDTYFIALASYLNKKRPFDPNFVGMEINNFTPKEYKDRIIDYSESQRERLLPNFVFSETEYMFLKKIIQLVEEHNIPMVIWEPQVHPYYNELRKSITGGDLFETLGPNLVSANSKNIRLISLNKGNTDCKTFLDSSHVSPICVPEIADKLLQTAKEIPNYK</sequence>
<protein>
    <recommendedName>
        <fullName evidence="4">DUF1574 domain-containing protein</fullName>
    </recommendedName>
</protein>
<dbReference type="EMBL" id="NPDX01000002">
    <property type="protein sequence ID" value="PJZ84584.1"/>
    <property type="molecule type" value="Genomic_DNA"/>
</dbReference>
<feature type="transmembrane region" description="Helical" evidence="1">
    <location>
        <begin position="6"/>
        <end position="25"/>
    </location>
</feature>
<keyword evidence="1" id="KW-1133">Transmembrane helix</keyword>
<organism evidence="2 3">
    <name type="scientific">Leptospira harrisiae</name>
    <dbReference type="NCBI Taxonomy" id="2023189"/>
    <lineage>
        <taxon>Bacteria</taxon>
        <taxon>Pseudomonadati</taxon>
        <taxon>Spirochaetota</taxon>
        <taxon>Spirochaetia</taxon>
        <taxon>Leptospirales</taxon>
        <taxon>Leptospiraceae</taxon>
        <taxon>Leptospira</taxon>
    </lineage>
</organism>
<gene>
    <name evidence="2" type="ORF">CH364_11265</name>
</gene>
<dbReference type="InterPro" id="IPR011468">
    <property type="entry name" value="DUF1574"/>
</dbReference>
<dbReference type="Pfam" id="PF07611">
    <property type="entry name" value="DUF1574"/>
    <property type="match status" value="1"/>
</dbReference>
<comment type="caution">
    <text evidence="2">The sequence shown here is derived from an EMBL/GenBank/DDBJ whole genome shotgun (WGS) entry which is preliminary data.</text>
</comment>
<evidence type="ECO:0000256" key="1">
    <source>
        <dbReference type="SAM" id="Phobius"/>
    </source>
</evidence>
<reference evidence="2 3" key="1">
    <citation type="submission" date="2017-07" db="EMBL/GenBank/DDBJ databases">
        <title>Leptospira spp. isolated from tropical soils.</title>
        <authorList>
            <person name="Thibeaux R."/>
            <person name="Iraola G."/>
            <person name="Ferres I."/>
            <person name="Bierque E."/>
            <person name="Girault D."/>
            <person name="Soupe-Gilbert M.-E."/>
            <person name="Picardeau M."/>
            <person name="Goarant C."/>
        </authorList>
    </citation>
    <scope>NUCLEOTIDE SEQUENCE [LARGE SCALE GENOMIC DNA]</scope>
    <source>
        <strain evidence="2 3">FH2-B-A1</strain>
    </source>
</reference>
<dbReference type="AlphaFoldDB" id="A0A2N0AJY1"/>
<dbReference type="Proteomes" id="UP000232145">
    <property type="component" value="Unassembled WGS sequence"/>
</dbReference>